<dbReference type="KEGG" id="tet:TTHERM_000833678"/>
<feature type="transmembrane region" description="Helical" evidence="1">
    <location>
        <begin position="239"/>
        <end position="259"/>
    </location>
</feature>
<organism evidence="2 3">
    <name type="scientific">Tetrahymena thermophila (strain SB210)</name>
    <dbReference type="NCBI Taxonomy" id="312017"/>
    <lineage>
        <taxon>Eukaryota</taxon>
        <taxon>Sar</taxon>
        <taxon>Alveolata</taxon>
        <taxon>Ciliophora</taxon>
        <taxon>Intramacronucleata</taxon>
        <taxon>Oligohymenophorea</taxon>
        <taxon>Hymenostomatida</taxon>
        <taxon>Tetrahymenina</taxon>
        <taxon>Tetrahymenidae</taxon>
        <taxon>Tetrahymena</taxon>
    </lineage>
</organism>
<keyword evidence="1 2" id="KW-0812">Transmembrane</keyword>
<dbReference type="RefSeq" id="XP_012652484.1">
    <property type="nucleotide sequence ID" value="XM_012797030.1"/>
</dbReference>
<dbReference type="SUPFAM" id="SSF57184">
    <property type="entry name" value="Growth factor receptor domain"/>
    <property type="match status" value="1"/>
</dbReference>
<dbReference type="Proteomes" id="UP000009168">
    <property type="component" value="Unassembled WGS sequence"/>
</dbReference>
<evidence type="ECO:0000313" key="2">
    <source>
        <dbReference type="EMBL" id="EWS74985.1"/>
    </source>
</evidence>
<keyword evidence="1" id="KW-0472">Membrane</keyword>
<sequence>MEISTIVKHVNLPAKTIVIQMENVLILVYQLILNQYAHAKIFFIITIFFYNNAFYVLNQKIAQLGKYALSDNQCIGECPQYCQHCLNSTTCLKYDEMLPCHQSCSTCKRPIFSDSCTSCISSTRQLNIQTNSCDCIEGYQETGKKYCEMIPSPVSETLADFLKKYFQVSYYMNFKFDAKRKRQKFKTRNNAKLQILEVLMSNILVLAGRFFTTFGMFSVAKINYYIWFLLEIRKIGARLHAIASEILFLLILTITTIFLNQQYYLYGKL</sequence>
<feature type="transmembrane region" description="Helical" evidence="1">
    <location>
        <begin position="38"/>
        <end position="57"/>
    </location>
</feature>
<accession>W7X6H1</accession>
<dbReference type="EMBL" id="GG662725">
    <property type="protein sequence ID" value="EWS74985.1"/>
    <property type="molecule type" value="Genomic_DNA"/>
</dbReference>
<evidence type="ECO:0000313" key="3">
    <source>
        <dbReference type="Proteomes" id="UP000009168"/>
    </source>
</evidence>
<gene>
    <name evidence="2" type="ORF">TTHERM_000833678</name>
</gene>
<keyword evidence="1" id="KW-1133">Transmembrane helix</keyword>
<dbReference type="InterPro" id="IPR009030">
    <property type="entry name" value="Growth_fac_rcpt_cys_sf"/>
</dbReference>
<protein>
    <submittedName>
        <fullName evidence="2">Transmembrane protein, putative</fullName>
    </submittedName>
</protein>
<evidence type="ECO:0000256" key="1">
    <source>
        <dbReference type="SAM" id="Phobius"/>
    </source>
</evidence>
<reference evidence="3" key="1">
    <citation type="journal article" date="2006" name="PLoS Biol.">
        <title>Macronuclear genome sequence of the ciliate Tetrahymena thermophila, a model eukaryote.</title>
        <authorList>
            <person name="Eisen J.A."/>
            <person name="Coyne R.S."/>
            <person name="Wu M."/>
            <person name="Wu D."/>
            <person name="Thiagarajan M."/>
            <person name="Wortman J.R."/>
            <person name="Badger J.H."/>
            <person name="Ren Q."/>
            <person name="Amedeo P."/>
            <person name="Jones K.M."/>
            <person name="Tallon L.J."/>
            <person name="Delcher A.L."/>
            <person name="Salzberg S.L."/>
            <person name="Silva J.C."/>
            <person name="Haas B.J."/>
            <person name="Majoros W.H."/>
            <person name="Farzad M."/>
            <person name="Carlton J.M."/>
            <person name="Smith R.K. Jr."/>
            <person name="Garg J."/>
            <person name="Pearlman R.E."/>
            <person name="Karrer K.M."/>
            <person name="Sun L."/>
            <person name="Manning G."/>
            <person name="Elde N.C."/>
            <person name="Turkewitz A.P."/>
            <person name="Asai D.J."/>
            <person name="Wilkes D.E."/>
            <person name="Wang Y."/>
            <person name="Cai H."/>
            <person name="Collins K."/>
            <person name="Stewart B.A."/>
            <person name="Lee S.R."/>
            <person name="Wilamowska K."/>
            <person name="Weinberg Z."/>
            <person name="Ruzzo W.L."/>
            <person name="Wloga D."/>
            <person name="Gaertig J."/>
            <person name="Frankel J."/>
            <person name="Tsao C.-C."/>
            <person name="Gorovsky M.A."/>
            <person name="Keeling P.J."/>
            <person name="Waller R.F."/>
            <person name="Patron N.J."/>
            <person name="Cherry J.M."/>
            <person name="Stover N.A."/>
            <person name="Krieger C.J."/>
            <person name="del Toro C."/>
            <person name="Ryder H.F."/>
            <person name="Williamson S.C."/>
            <person name="Barbeau R.A."/>
            <person name="Hamilton E.P."/>
            <person name="Orias E."/>
        </authorList>
    </citation>
    <scope>NUCLEOTIDE SEQUENCE [LARGE SCALE GENOMIC DNA]</scope>
    <source>
        <strain evidence="3">SB210</strain>
    </source>
</reference>
<feature type="transmembrane region" description="Helical" evidence="1">
    <location>
        <begin position="195"/>
        <end position="219"/>
    </location>
</feature>
<dbReference type="GeneID" id="24440842"/>
<keyword evidence="3" id="KW-1185">Reference proteome</keyword>
<dbReference type="AlphaFoldDB" id="W7X6H1"/>
<dbReference type="InParanoid" id="W7X6H1"/>
<name>W7X6H1_TETTS</name>
<proteinExistence type="predicted"/>